<dbReference type="InterPro" id="IPR012296">
    <property type="entry name" value="Nuclease_put_TT1808"/>
</dbReference>
<comment type="caution">
    <text evidence="3">The sequence shown here is derived from an EMBL/GenBank/DDBJ whole genome shotgun (WGS) entry which is preliminary data.</text>
</comment>
<feature type="compositionally biased region" description="Basic and acidic residues" evidence="1">
    <location>
        <begin position="203"/>
        <end position="216"/>
    </location>
</feature>
<protein>
    <submittedName>
        <fullName evidence="3">Uma2 family endonuclease</fullName>
    </submittedName>
</protein>
<dbReference type="Proteomes" id="UP000251891">
    <property type="component" value="Unassembled WGS sequence"/>
</dbReference>
<keyword evidence="3" id="KW-0540">Nuclease</keyword>
<name>A0A365H7N4_9ACTN</name>
<dbReference type="SUPFAM" id="SSF52980">
    <property type="entry name" value="Restriction endonuclease-like"/>
    <property type="match status" value="1"/>
</dbReference>
<dbReference type="EMBL" id="QLYX01000004">
    <property type="protein sequence ID" value="RAY15091.1"/>
    <property type="molecule type" value="Genomic_DNA"/>
</dbReference>
<dbReference type="AlphaFoldDB" id="A0A365H7N4"/>
<dbReference type="PANTHER" id="PTHR35400:SF3">
    <property type="entry name" value="SLL1072 PROTEIN"/>
    <property type="match status" value="1"/>
</dbReference>
<feature type="region of interest" description="Disordered" evidence="1">
    <location>
        <begin position="197"/>
        <end position="216"/>
    </location>
</feature>
<dbReference type="PANTHER" id="PTHR35400">
    <property type="entry name" value="SLR1083 PROTEIN"/>
    <property type="match status" value="1"/>
</dbReference>
<dbReference type="Gene3D" id="3.90.1570.10">
    <property type="entry name" value="tt1808, chain A"/>
    <property type="match status" value="1"/>
</dbReference>
<proteinExistence type="predicted"/>
<feature type="domain" description="Putative restriction endonuclease" evidence="2">
    <location>
        <begin position="43"/>
        <end position="196"/>
    </location>
</feature>
<dbReference type="GO" id="GO:0004519">
    <property type="term" value="F:endonuclease activity"/>
    <property type="evidence" value="ECO:0007669"/>
    <property type="project" value="UniProtKB-KW"/>
</dbReference>
<dbReference type="Pfam" id="PF05685">
    <property type="entry name" value="Uma2"/>
    <property type="match status" value="1"/>
</dbReference>
<reference evidence="3 4" key="1">
    <citation type="submission" date="2018-06" db="EMBL/GenBank/DDBJ databases">
        <title>Actinomadura craniellae sp. nov. isolated from marine sponge Craniella sp.</title>
        <authorList>
            <person name="Li L."/>
            <person name="Xu Q.H."/>
            <person name="Lin H.W."/>
            <person name="Lu Y.H."/>
        </authorList>
    </citation>
    <scope>NUCLEOTIDE SEQUENCE [LARGE SCALE GENOMIC DNA]</scope>
    <source>
        <strain evidence="3 4">LHW63021</strain>
    </source>
</reference>
<evidence type="ECO:0000313" key="3">
    <source>
        <dbReference type="EMBL" id="RAY15091.1"/>
    </source>
</evidence>
<dbReference type="InterPro" id="IPR011335">
    <property type="entry name" value="Restrct_endonuc-II-like"/>
</dbReference>
<gene>
    <name evidence="3" type="ORF">DPM19_10175</name>
</gene>
<accession>A0A365H7N4</accession>
<organism evidence="3 4">
    <name type="scientific">Actinomadura craniellae</name>
    <dbReference type="NCBI Taxonomy" id="2231787"/>
    <lineage>
        <taxon>Bacteria</taxon>
        <taxon>Bacillati</taxon>
        <taxon>Actinomycetota</taxon>
        <taxon>Actinomycetes</taxon>
        <taxon>Streptosporangiales</taxon>
        <taxon>Thermomonosporaceae</taxon>
        <taxon>Actinomadura</taxon>
    </lineage>
</organism>
<dbReference type="CDD" id="cd06260">
    <property type="entry name" value="DUF820-like"/>
    <property type="match status" value="1"/>
</dbReference>
<dbReference type="InterPro" id="IPR008538">
    <property type="entry name" value="Uma2"/>
</dbReference>
<evidence type="ECO:0000256" key="1">
    <source>
        <dbReference type="SAM" id="MobiDB-lite"/>
    </source>
</evidence>
<sequence>MHRNACDACASASTVPHVTIWRPESTLDEYTSLWNHPGEWTEQDFFALPAGAPKIELIDGRLVVSGSPGQGHQRLLRRLAEELEAGAPDRLAVCVQLNVRVDASKILIPDVVATYEVDDVLVHDPAQVPLVAEIPPAAEWEYKRELYARAGIPWYLLVQQDGEGRPSLALHRLDSGSYERHAEATCGEVLELPEPLGSIDPADLLKRRPRDAERPG</sequence>
<keyword evidence="3" id="KW-0255">Endonuclease</keyword>
<keyword evidence="4" id="KW-1185">Reference proteome</keyword>
<keyword evidence="3" id="KW-0378">Hydrolase</keyword>
<evidence type="ECO:0000313" key="4">
    <source>
        <dbReference type="Proteomes" id="UP000251891"/>
    </source>
</evidence>
<evidence type="ECO:0000259" key="2">
    <source>
        <dbReference type="Pfam" id="PF05685"/>
    </source>
</evidence>